<accession>A0A1I1ZSY1</accession>
<dbReference type="InterPro" id="IPR037523">
    <property type="entry name" value="VOC_core"/>
</dbReference>
<proteinExistence type="predicted"/>
<dbReference type="InterPro" id="IPR029068">
    <property type="entry name" value="Glyas_Bleomycin-R_OHBP_Dase"/>
</dbReference>
<dbReference type="Gene3D" id="3.10.180.10">
    <property type="entry name" value="2,3-Dihydroxybiphenyl 1,2-Dioxygenase, domain 1"/>
    <property type="match status" value="1"/>
</dbReference>
<sequence length="148" mass="17284">MVGVEIDMVVKDSVKALELYERIFDIERIEVSDVSRGESEVIFTLYDVRFHLLDENPAFHLIAPTPDDPKTSWVNVMVPDIKDTFRKAMDAGATEIQPVTELPDYGVSNAIFLDPFGYMWMLHQIHKEVSQEERLRLWEEQKKENREN</sequence>
<dbReference type="Proteomes" id="UP000199516">
    <property type="component" value="Unassembled WGS sequence"/>
</dbReference>
<dbReference type="STRING" id="930128.SAMN05192532_101430"/>
<dbReference type="RefSeq" id="WP_091656726.1">
    <property type="nucleotide sequence ID" value="NZ_FONT01000001.1"/>
</dbReference>
<dbReference type="PROSITE" id="PS51819">
    <property type="entry name" value="VOC"/>
    <property type="match status" value="1"/>
</dbReference>
<dbReference type="SUPFAM" id="SSF54593">
    <property type="entry name" value="Glyoxalase/Bleomycin resistance protein/Dihydroxybiphenyl dioxygenase"/>
    <property type="match status" value="1"/>
</dbReference>
<organism evidence="2 3">
    <name type="scientific">Alteribacillus iranensis</name>
    <dbReference type="NCBI Taxonomy" id="930128"/>
    <lineage>
        <taxon>Bacteria</taxon>
        <taxon>Bacillati</taxon>
        <taxon>Bacillota</taxon>
        <taxon>Bacilli</taxon>
        <taxon>Bacillales</taxon>
        <taxon>Bacillaceae</taxon>
        <taxon>Alteribacillus</taxon>
    </lineage>
</organism>
<protein>
    <submittedName>
        <fullName evidence="2">PhnB protein</fullName>
    </submittedName>
</protein>
<name>A0A1I1ZSY1_9BACI</name>
<dbReference type="InterPro" id="IPR004360">
    <property type="entry name" value="Glyas_Fos-R_dOase_dom"/>
</dbReference>
<dbReference type="Pfam" id="PF00903">
    <property type="entry name" value="Glyoxalase"/>
    <property type="match status" value="1"/>
</dbReference>
<evidence type="ECO:0000259" key="1">
    <source>
        <dbReference type="PROSITE" id="PS51819"/>
    </source>
</evidence>
<evidence type="ECO:0000313" key="3">
    <source>
        <dbReference type="Proteomes" id="UP000199516"/>
    </source>
</evidence>
<dbReference type="OrthoDB" id="2156128at2"/>
<gene>
    <name evidence="2" type="ORF">SAMN05192532_101430</name>
</gene>
<feature type="domain" description="VOC" evidence="1">
    <location>
        <begin position="1"/>
        <end position="125"/>
    </location>
</feature>
<dbReference type="EMBL" id="FONT01000001">
    <property type="protein sequence ID" value="SFE34854.1"/>
    <property type="molecule type" value="Genomic_DNA"/>
</dbReference>
<keyword evidence="3" id="KW-1185">Reference proteome</keyword>
<dbReference type="AlphaFoldDB" id="A0A1I1ZSY1"/>
<reference evidence="2 3" key="1">
    <citation type="submission" date="2016-10" db="EMBL/GenBank/DDBJ databases">
        <authorList>
            <person name="de Groot N.N."/>
        </authorList>
    </citation>
    <scope>NUCLEOTIDE SEQUENCE [LARGE SCALE GENOMIC DNA]</scope>
    <source>
        <strain evidence="2 3">DSM 23995</strain>
    </source>
</reference>
<evidence type="ECO:0000313" key="2">
    <source>
        <dbReference type="EMBL" id="SFE34854.1"/>
    </source>
</evidence>